<proteinExistence type="predicted"/>
<dbReference type="EMBL" id="LAZR01000694">
    <property type="protein sequence ID" value="KKN60506.1"/>
    <property type="molecule type" value="Genomic_DNA"/>
</dbReference>
<reference evidence="3" key="1">
    <citation type="journal article" date="2015" name="Nature">
        <title>Complex archaea that bridge the gap between prokaryotes and eukaryotes.</title>
        <authorList>
            <person name="Spang A."/>
            <person name="Saw J.H."/>
            <person name="Jorgensen S.L."/>
            <person name="Zaremba-Niedzwiedzka K."/>
            <person name="Martijn J."/>
            <person name="Lind A.E."/>
            <person name="van Eijk R."/>
            <person name="Schleper C."/>
            <person name="Guy L."/>
            <person name="Ettema T.J."/>
        </authorList>
    </citation>
    <scope>NUCLEOTIDE SEQUENCE</scope>
</reference>
<evidence type="ECO:0000256" key="1">
    <source>
        <dbReference type="SAM" id="Coils"/>
    </source>
</evidence>
<feature type="coiled-coil region" evidence="1">
    <location>
        <begin position="64"/>
        <end position="91"/>
    </location>
</feature>
<comment type="caution">
    <text evidence="3">The sequence shown here is derived from an EMBL/GenBank/DDBJ whole genome shotgun (WGS) entry which is preliminary data.</text>
</comment>
<dbReference type="AlphaFoldDB" id="A0A0F9UGZ0"/>
<keyword evidence="2" id="KW-0472">Membrane</keyword>
<protein>
    <submittedName>
        <fullName evidence="3">Uncharacterized protein</fullName>
    </submittedName>
</protein>
<keyword evidence="1" id="KW-0175">Coiled coil</keyword>
<gene>
    <name evidence="3" type="ORF">LCGC14_0531520</name>
</gene>
<name>A0A0F9UGZ0_9ZZZZ</name>
<sequence length="138" mass="15449">MSSLVKFWRGNIKENGKLISAFLTEIIITGMLLAVYGLKDGQDIGDILFTIWIAINTALFIIMRLIGKGEVADVEDKLKEAEEESRRLGQEAHYNQVIAGYAIQLAALKGQVPESIIHNEKWIDANEILRKNEVNPPT</sequence>
<keyword evidence="2" id="KW-0812">Transmembrane</keyword>
<organism evidence="3">
    <name type="scientific">marine sediment metagenome</name>
    <dbReference type="NCBI Taxonomy" id="412755"/>
    <lineage>
        <taxon>unclassified sequences</taxon>
        <taxon>metagenomes</taxon>
        <taxon>ecological metagenomes</taxon>
    </lineage>
</organism>
<feature type="transmembrane region" description="Helical" evidence="2">
    <location>
        <begin position="44"/>
        <end position="67"/>
    </location>
</feature>
<evidence type="ECO:0000313" key="3">
    <source>
        <dbReference type="EMBL" id="KKN60506.1"/>
    </source>
</evidence>
<keyword evidence="2" id="KW-1133">Transmembrane helix</keyword>
<evidence type="ECO:0000256" key="2">
    <source>
        <dbReference type="SAM" id="Phobius"/>
    </source>
</evidence>
<feature type="transmembrane region" description="Helical" evidence="2">
    <location>
        <begin position="21"/>
        <end position="38"/>
    </location>
</feature>
<accession>A0A0F9UGZ0</accession>